<evidence type="ECO:0000256" key="2">
    <source>
        <dbReference type="ARBA" id="ARBA00022679"/>
    </source>
</evidence>
<comment type="caution">
    <text evidence="5">The sequence shown here is derived from an EMBL/GenBank/DDBJ whole genome shotgun (WGS) entry which is preliminary data.</text>
</comment>
<dbReference type="InterPro" id="IPR002123">
    <property type="entry name" value="Plipid/glycerol_acylTrfase"/>
</dbReference>
<gene>
    <name evidence="5" type="ORF">NATSA_05800</name>
</gene>
<dbReference type="GO" id="GO:0003841">
    <property type="term" value="F:1-acylglycerol-3-phosphate O-acyltransferase activity"/>
    <property type="evidence" value="ECO:0007669"/>
    <property type="project" value="TreeGrafter"/>
</dbReference>
<sequence>MASFFPRQNERGFSMPAFRFMRSVIRPVVRYYNHPRIVQHENMPVTGPCFIFANHSSNFDPFLINYEMTGEPTTGVMTRYQFFKTLPRLFMSSAGVIPTSKYVPEPEVIRSVMKMLERNRMILIFPEGGRRWDGRPKPLIEATIKLFRKMNVPVHPVQIHGSYLSWPRWADHPRRNRMDIRWLPPLHPGHFDDYDSFSRACHNAIAIDENDPPEPVLPYAARKPAAGIQRILYRCPETGVQNAVYSPDGIQLLSRRAPEFRLLMNACSELEDGSGRKAHVTEIFDRINDMPLYRDYRNIVIPDTPCTVNRISDEHRLQNPRHAHIRLTTSHIEIRWGSDRRRLPVEDIQFISIEKNHKLMLTTSGDTFLITLGKRSALQWQLYIRRLQSGEQAVKTHEGVF</sequence>
<dbReference type="GO" id="GO:0006654">
    <property type="term" value="P:phosphatidic acid biosynthetic process"/>
    <property type="evidence" value="ECO:0007669"/>
    <property type="project" value="TreeGrafter"/>
</dbReference>
<evidence type="ECO:0000313" key="6">
    <source>
        <dbReference type="Proteomes" id="UP000673975"/>
    </source>
</evidence>
<dbReference type="EMBL" id="JAFIDN010000003">
    <property type="protein sequence ID" value="MBP3192172.1"/>
    <property type="molecule type" value="Genomic_DNA"/>
</dbReference>
<keyword evidence="3 5" id="KW-0012">Acyltransferase</keyword>
<dbReference type="RefSeq" id="WP_210511064.1">
    <property type="nucleotide sequence ID" value="NZ_JAFIDN010000003.1"/>
</dbReference>
<name>A0A8J7RJ44_9BACT</name>
<evidence type="ECO:0000256" key="1">
    <source>
        <dbReference type="ARBA" id="ARBA00005189"/>
    </source>
</evidence>
<protein>
    <submittedName>
        <fullName evidence="5">1-acyl-sn-glycerol-3-phosphate acyltransferase</fullName>
    </submittedName>
</protein>
<dbReference type="PANTHER" id="PTHR10434">
    <property type="entry name" value="1-ACYL-SN-GLYCEROL-3-PHOSPHATE ACYLTRANSFERASE"/>
    <property type="match status" value="1"/>
</dbReference>
<accession>A0A8J7RJ44</accession>
<evidence type="ECO:0000313" key="5">
    <source>
        <dbReference type="EMBL" id="MBP3192172.1"/>
    </source>
</evidence>
<proteinExistence type="predicted"/>
<dbReference type="AlphaFoldDB" id="A0A8J7RJ44"/>
<dbReference type="PANTHER" id="PTHR10434:SF11">
    <property type="entry name" value="1-ACYL-SN-GLYCEROL-3-PHOSPHATE ACYLTRANSFERASE"/>
    <property type="match status" value="1"/>
</dbReference>
<keyword evidence="6" id="KW-1185">Reference proteome</keyword>
<dbReference type="SMART" id="SM00563">
    <property type="entry name" value="PlsC"/>
    <property type="match status" value="1"/>
</dbReference>
<reference evidence="5" key="1">
    <citation type="submission" date="2021-02" db="EMBL/GenBank/DDBJ databases">
        <title>Natronogracilivirga saccharolytica gen. nov. sp. nov. a new anaerobic, haloalkiliphilic carbohydrate-fermenting bacterium from soda lake and proposing of Cyclonatronumiaceae fam. nov. in the phylum Balneolaeota.</title>
        <authorList>
            <person name="Zhilina T.N."/>
            <person name="Sorokin D.Y."/>
            <person name="Zavarzina D.G."/>
            <person name="Toshchakov S.V."/>
            <person name="Kublanov I.V."/>
        </authorList>
    </citation>
    <scope>NUCLEOTIDE SEQUENCE</scope>
    <source>
        <strain evidence="5">Z-1702</strain>
    </source>
</reference>
<dbReference type="Pfam" id="PF01553">
    <property type="entry name" value="Acyltransferase"/>
    <property type="match status" value="1"/>
</dbReference>
<comment type="pathway">
    <text evidence="1">Lipid metabolism.</text>
</comment>
<evidence type="ECO:0000259" key="4">
    <source>
        <dbReference type="SMART" id="SM00563"/>
    </source>
</evidence>
<feature type="domain" description="Phospholipid/glycerol acyltransferase" evidence="4">
    <location>
        <begin position="49"/>
        <end position="162"/>
    </location>
</feature>
<dbReference type="CDD" id="cd07989">
    <property type="entry name" value="LPLAT_AGPAT-like"/>
    <property type="match status" value="1"/>
</dbReference>
<organism evidence="5 6">
    <name type="scientific">Natronogracilivirga saccharolytica</name>
    <dbReference type="NCBI Taxonomy" id="2812953"/>
    <lineage>
        <taxon>Bacteria</taxon>
        <taxon>Pseudomonadati</taxon>
        <taxon>Balneolota</taxon>
        <taxon>Balneolia</taxon>
        <taxon>Balneolales</taxon>
        <taxon>Cyclonatronaceae</taxon>
        <taxon>Natronogracilivirga</taxon>
    </lineage>
</organism>
<keyword evidence="2" id="KW-0808">Transferase</keyword>
<dbReference type="Proteomes" id="UP000673975">
    <property type="component" value="Unassembled WGS sequence"/>
</dbReference>
<evidence type="ECO:0000256" key="3">
    <source>
        <dbReference type="ARBA" id="ARBA00023315"/>
    </source>
</evidence>
<dbReference type="SUPFAM" id="SSF69593">
    <property type="entry name" value="Glycerol-3-phosphate (1)-acyltransferase"/>
    <property type="match status" value="1"/>
</dbReference>